<accession>A0A1W1V145</accession>
<dbReference type="SMART" id="SM00283">
    <property type="entry name" value="MA"/>
    <property type="match status" value="1"/>
</dbReference>
<dbReference type="Gene3D" id="6.10.340.10">
    <property type="match status" value="1"/>
</dbReference>
<dbReference type="Gene3D" id="1.10.287.950">
    <property type="entry name" value="Methyl-accepting chemotaxis protein"/>
    <property type="match status" value="1"/>
</dbReference>
<dbReference type="InterPro" id="IPR004089">
    <property type="entry name" value="MCPsignal_dom"/>
</dbReference>
<evidence type="ECO:0000313" key="8">
    <source>
        <dbReference type="Proteomes" id="UP000192731"/>
    </source>
</evidence>
<proteinExistence type="inferred from homology"/>
<dbReference type="PANTHER" id="PTHR32089">
    <property type="entry name" value="METHYL-ACCEPTING CHEMOTAXIS PROTEIN MCPB"/>
    <property type="match status" value="1"/>
</dbReference>
<dbReference type="PROSITE" id="PS50885">
    <property type="entry name" value="HAMP"/>
    <property type="match status" value="1"/>
</dbReference>
<dbReference type="STRING" id="656914.SAMN00017405_1230"/>
<evidence type="ECO:0000256" key="3">
    <source>
        <dbReference type="PROSITE-ProRule" id="PRU00284"/>
    </source>
</evidence>
<dbReference type="SUPFAM" id="SSF58104">
    <property type="entry name" value="Methyl-accepting chemotaxis protein (MCP) signaling domain"/>
    <property type="match status" value="1"/>
</dbReference>
<dbReference type="OrthoDB" id="5392220at2"/>
<dbReference type="Proteomes" id="UP000192731">
    <property type="component" value="Unassembled WGS sequence"/>
</dbReference>
<comment type="similarity">
    <text evidence="2">Belongs to the methyl-accepting chemotaxis (MCP) protein family.</text>
</comment>
<evidence type="ECO:0000259" key="6">
    <source>
        <dbReference type="PROSITE" id="PS50885"/>
    </source>
</evidence>
<dbReference type="RefSeq" id="WP_084052621.1">
    <property type="nucleotide sequence ID" value="NZ_FWWT01000013.1"/>
</dbReference>
<keyword evidence="4" id="KW-0472">Membrane</keyword>
<dbReference type="SMART" id="SM00304">
    <property type="entry name" value="HAMP"/>
    <property type="match status" value="1"/>
</dbReference>
<dbReference type="AlphaFoldDB" id="A0A1W1V145"/>
<protein>
    <submittedName>
        <fullName evidence="7">Methyl-accepting chemotaxis protein</fullName>
    </submittedName>
</protein>
<evidence type="ECO:0000256" key="1">
    <source>
        <dbReference type="ARBA" id="ARBA00023224"/>
    </source>
</evidence>
<gene>
    <name evidence="7" type="ORF">SAMN00017405_1230</name>
</gene>
<evidence type="ECO:0000256" key="4">
    <source>
        <dbReference type="SAM" id="Phobius"/>
    </source>
</evidence>
<keyword evidence="1 3" id="KW-0807">Transducer</keyword>
<keyword evidence="4" id="KW-1133">Transmembrane helix</keyword>
<feature type="domain" description="HAMP" evidence="6">
    <location>
        <begin position="202"/>
        <end position="256"/>
    </location>
</feature>
<dbReference type="PANTHER" id="PTHR32089:SF112">
    <property type="entry name" value="LYSOZYME-LIKE PROTEIN-RELATED"/>
    <property type="match status" value="1"/>
</dbReference>
<dbReference type="InterPro" id="IPR003660">
    <property type="entry name" value="HAMP_dom"/>
</dbReference>
<feature type="transmembrane region" description="Helical" evidence="4">
    <location>
        <begin position="182"/>
        <end position="206"/>
    </location>
</feature>
<keyword evidence="4" id="KW-0812">Transmembrane</keyword>
<evidence type="ECO:0000256" key="2">
    <source>
        <dbReference type="ARBA" id="ARBA00029447"/>
    </source>
</evidence>
<dbReference type="EMBL" id="FWWT01000013">
    <property type="protein sequence ID" value="SMB87069.1"/>
    <property type="molecule type" value="Genomic_DNA"/>
</dbReference>
<dbReference type="GO" id="GO:0016020">
    <property type="term" value="C:membrane"/>
    <property type="evidence" value="ECO:0007669"/>
    <property type="project" value="InterPro"/>
</dbReference>
<evidence type="ECO:0000313" key="7">
    <source>
        <dbReference type="EMBL" id="SMB87069.1"/>
    </source>
</evidence>
<dbReference type="Pfam" id="PF00672">
    <property type="entry name" value="HAMP"/>
    <property type="match status" value="1"/>
</dbReference>
<dbReference type="Pfam" id="PF00015">
    <property type="entry name" value="MCPsignal"/>
    <property type="match status" value="1"/>
</dbReference>
<feature type="domain" description="Methyl-accepting transducer" evidence="5">
    <location>
        <begin position="275"/>
        <end position="532"/>
    </location>
</feature>
<dbReference type="CDD" id="cd06225">
    <property type="entry name" value="HAMP"/>
    <property type="match status" value="1"/>
</dbReference>
<organism evidence="7 8">
    <name type="scientific">Desulfonispora thiosulfatigenes DSM 11270</name>
    <dbReference type="NCBI Taxonomy" id="656914"/>
    <lineage>
        <taxon>Bacteria</taxon>
        <taxon>Bacillati</taxon>
        <taxon>Bacillota</taxon>
        <taxon>Clostridia</taxon>
        <taxon>Eubacteriales</taxon>
        <taxon>Peptococcaceae</taxon>
        <taxon>Desulfonispora</taxon>
    </lineage>
</organism>
<reference evidence="7 8" key="1">
    <citation type="submission" date="2017-04" db="EMBL/GenBank/DDBJ databases">
        <authorList>
            <person name="Afonso C.L."/>
            <person name="Miller P.J."/>
            <person name="Scott M.A."/>
            <person name="Spackman E."/>
            <person name="Goraichik I."/>
            <person name="Dimitrov K.M."/>
            <person name="Suarez D.L."/>
            <person name="Swayne D.E."/>
        </authorList>
    </citation>
    <scope>NUCLEOTIDE SEQUENCE [LARGE SCALE GENOMIC DNA]</scope>
    <source>
        <strain evidence="7 8">DSM 11270</strain>
    </source>
</reference>
<dbReference type="GO" id="GO:0007165">
    <property type="term" value="P:signal transduction"/>
    <property type="evidence" value="ECO:0007669"/>
    <property type="project" value="UniProtKB-KW"/>
</dbReference>
<keyword evidence="8" id="KW-1185">Reference proteome</keyword>
<sequence>MKIRKMLQVTGIILMILVAANFITLMQLNQELENERKASTQQIEVYQLGQDLKATSDYLTNQARRYTQFGEQKYYDNYWREVKETKTRESLIARLTELNVPKAELDLLRKAQEKSNSLVNIEEDAMKKVAEGNLEQARILMFDDNYDVHKAEITDLTAEFINTMNERTASETKSEIKRTQSAFFQGAVMLILLLLIILATFVILVFRMRRLTNLAEGLATNEGDLTIKFDITTKDEIGDMARSSNDFLAKIQKIIAEVADMSNKVSGAAEELKATSGQSSKASEEMSKVIEDIAAGASDLANDTEQGVLHIEDLGERIVHTQEGIEELGKFSNEITGLKNEGLKIIQDLIEKTEQSNEKAGEVQGVIVNTYESAGRVNNASKMIKNIAKQTNLLALNAAIEAARAGEAGRGFAVVAEEIRQLAEQSNKFTIEIDEIIQELIVLTKGSVHTMDEVGEIVQKQTDSIYLTNEKFDAIAHAIENVNKLIMDIGQTGKHMEIKKEEIVGLIQTLSSISEENAAGTQEASASVEEQTASINEVAGLSETLAKLSDDMLGMVKRFKY</sequence>
<evidence type="ECO:0000259" key="5">
    <source>
        <dbReference type="PROSITE" id="PS50111"/>
    </source>
</evidence>
<dbReference type="PROSITE" id="PS50111">
    <property type="entry name" value="CHEMOTAXIS_TRANSDUC_2"/>
    <property type="match status" value="1"/>
</dbReference>
<name>A0A1W1V145_DESTI</name>